<dbReference type="EMBL" id="MBTA01000025">
    <property type="protein sequence ID" value="RKD15116.1"/>
    <property type="molecule type" value="Genomic_DNA"/>
</dbReference>
<feature type="transmembrane region" description="Helical" evidence="1">
    <location>
        <begin position="12"/>
        <end position="37"/>
    </location>
</feature>
<keyword evidence="1" id="KW-0472">Membrane</keyword>
<keyword evidence="1" id="KW-1133">Transmembrane helix</keyword>
<sequence>MNEIPIVGRTELWHPLFVHFPIALLILGTLVGLAYLICKKSGFAGNLRFTMSLLLWCGIVFFWIAFYTGNLAYSVEVRRICDPTVLKDHLKWAYISGALFSLAAFLDIIQKIWQNRINRFLSVLIISLMLIGSVSLGYDGHLGASLVYQQGAGVHKPASDCSDYK</sequence>
<dbReference type="Pfam" id="PF09990">
    <property type="entry name" value="DUF2231"/>
    <property type="match status" value="1"/>
</dbReference>
<feature type="transmembrane region" description="Helical" evidence="1">
    <location>
        <begin position="89"/>
        <end position="108"/>
    </location>
</feature>
<dbReference type="Proteomes" id="UP000283433">
    <property type="component" value="Unassembled WGS sequence"/>
</dbReference>
<reference evidence="3 4" key="1">
    <citation type="submission" date="2016-07" db="EMBL/GenBank/DDBJ databases">
        <title>Genome of Pelobium manganitolerans.</title>
        <authorList>
            <person name="Wu S."/>
            <person name="Wang G."/>
        </authorList>
    </citation>
    <scope>NUCLEOTIDE SEQUENCE [LARGE SCALE GENOMIC DNA]</scope>
    <source>
        <strain evidence="3 4">YS-25</strain>
    </source>
</reference>
<feature type="transmembrane region" description="Helical" evidence="1">
    <location>
        <begin position="120"/>
        <end position="138"/>
    </location>
</feature>
<dbReference type="RefSeq" id="WP_220699470.1">
    <property type="nucleotide sequence ID" value="NZ_MBTA01000025.1"/>
</dbReference>
<name>A0A419S4T0_9SPHI</name>
<comment type="caution">
    <text evidence="3">The sequence shown here is derived from an EMBL/GenBank/DDBJ whole genome shotgun (WGS) entry which is preliminary data.</text>
</comment>
<proteinExistence type="predicted"/>
<evidence type="ECO:0000259" key="2">
    <source>
        <dbReference type="Pfam" id="PF09990"/>
    </source>
</evidence>
<keyword evidence="4" id="KW-1185">Reference proteome</keyword>
<accession>A0A419S4T0</accession>
<feature type="transmembrane region" description="Helical" evidence="1">
    <location>
        <begin position="49"/>
        <end position="69"/>
    </location>
</feature>
<gene>
    <name evidence="3" type="ORF">BCY91_06220</name>
</gene>
<organism evidence="3 4">
    <name type="scientific">Pelobium manganitolerans</name>
    <dbReference type="NCBI Taxonomy" id="1842495"/>
    <lineage>
        <taxon>Bacteria</taxon>
        <taxon>Pseudomonadati</taxon>
        <taxon>Bacteroidota</taxon>
        <taxon>Sphingobacteriia</taxon>
        <taxon>Sphingobacteriales</taxon>
        <taxon>Sphingobacteriaceae</taxon>
        <taxon>Pelobium</taxon>
    </lineage>
</organism>
<feature type="domain" description="DUF2231" evidence="2">
    <location>
        <begin position="14"/>
        <end position="155"/>
    </location>
</feature>
<dbReference type="InterPro" id="IPR019251">
    <property type="entry name" value="DUF2231_TM"/>
</dbReference>
<dbReference type="AlphaFoldDB" id="A0A419S4T0"/>
<evidence type="ECO:0000313" key="4">
    <source>
        <dbReference type="Proteomes" id="UP000283433"/>
    </source>
</evidence>
<keyword evidence="1" id="KW-0812">Transmembrane</keyword>
<protein>
    <recommendedName>
        <fullName evidence="2">DUF2231 domain-containing protein</fullName>
    </recommendedName>
</protein>
<evidence type="ECO:0000256" key="1">
    <source>
        <dbReference type="SAM" id="Phobius"/>
    </source>
</evidence>
<evidence type="ECO:0000313" key="3">
    <source>
        <dbReference type="EMBL" id="RKD15116.1"/>
    </source>
</evidence>